<dbReference type="PANTHER" id="PTHR35695:SF1">
    <property type="entry name" value="GLYCEROL-3-PHOSPHATE ACYLTRANSFERASE, CHLOROPLASTIC"/>
    <property type="match status" value="1"/>
</dbReference>
<keyword evidence="2" id="KW-0808">Transferase</keyword>
<evidence type="ECO:0000313" key="3">
    <source>
        <dbReference type="Proteomes" id="UP000095192"/>
    </source>
</evidence>
<dbReference type="Pfam" id="PF01553">
    <property type="entry name" value="Acyltransferase"/>
    <property type="match status" value="1"/>
</dbReference>
<sequence length="511" mass="54804">MRVPVDTGRSLLRLLLGLSCILVYYEAFREADGMQLATLSGRTGGLPLTWAPPLLKPPTGKLPPSPLTACGYAAPSFVSLRKAQPCRAQQLSAGRATATPPEAEAEAAGTTVEALFPFGSPPGLSATSTADPRSEGALEEAKTVIEKEMWRLYAEQQQLPQQQQKRLSKEQVEQLVGFSKDYCNSAKVSGKVTATQCVAKLTSILQQCMRCSSHVFTAFSAAQHEPLDFARWALGIWEPLIDVKRSKLPVHETTLAALSAHLKAGGNAVLLSNHQTEPDPLLARFIFQKKGFKDLYDALTAVAGYRVRSDLLSVPFSMSCNMICVHSKKHLSSGAESLGQQRRENVLAMQALQQLLQAGGALIWVAPSGGRDRANEKGVYVQPDLFDSKTVQSFALLARKAKEATGVETLFLPMAVYTAPICPPPKAVLHLTHSSLSTSPSSALFGWPSPSLGCPYELQVAKELGEVRTCNFSPIGLAIGEPLPADLAPPGLTAAAQEQTNALYASIASFP</sequence>
<reference evidence="2 3" key="1">
    <citation type="journal article" date="2016" name="BMC Genomics">
        <title>Comparative genomics reveals Cyclospora cayetanensis possesses coccidia-like metabolism and invasion components but unique surface antigens.</title>
        <authorList>
            <person name="Liu S."/>
            <person name="Wang L."/>
            <person name="Zheng H."/>
            <person name="Xu Z."/>
            <person name="Roellig D.M."/>
            <person name="Li N."/>
            <person name="Frace M.A."/>
            <person name="Tang K."/>
            <person name="Arrowood M.J."/>
            <person name="Moss D.M."/>
            <person name="Zhang L."/>
            <person name="Feng Y."/>
            <person name="Xiao L."/>
        </authorList>
    </citation>
    <scope>NUCLEOTIDE SEQUENCE [LARGE SCALE GENOMIC DNA]</scope>
    <source>
        <strain evidence="2 3">CHN_HEN01</strain>
    </source>
</reference>
<gene>
    <name evidence="2" type="ORF">cyc_05851</name>
</gene>
<dbReference type="EMBL" id="JROU02001672">
    <property type="protein sequence ID" value="OEH75661.1"/>
    <property type="molecule type" value="Genomic_DNA"/>
</dbReference>
<feature type="domain" description="Phospholipid/glycerol acyltransferase" evidence="1">
    <location>
        <begin position="261"/>
        <end position="376"/>
    </location>
</feature>
<protein>
    <submittedName>
        <fullName evidence="2">Glycerol-3-phosphate acyltransferase</fullName>
    </submittedName>
</protein>
<dbReference type="VEuPathDB" id="ToxoDB:cyc_05851"/>
<comment type="caution">
    <text evidence="2">The sequence shown here is derived from an EMBL/GenBank/DDBJ whole genome shotgun (WGS) entry which is preliminary data.</text>
</comment>
<dbReference type="GO" id="GO:0006655">
    <property type="term" value="P:phosphatidylglycerol biosynthetic process"/>
    <property type="evidence" value="ECO:0007669"/>
    <property type="project" value="TreeGrafter"/>
</dbReference>
<dbReference type="InParanoid" id="A0A1D3CWT3"/>
<keyword evidence="3" id="KW-1185">Reference proteome</keyword>
<dbReference type="InterPro" id="IPR002123">
    <property type="entry name" value="Plipid/glycerol_acylTrfase"/>
</dbReference>
<dbReference type="InterPro" id="IPR016222">
    <property type="entry name" value="G3P_O-acylTrfase_chlp"/>
</dbReference>
<accession>A0A1D3CWT3</accession>
<dbReference type="Proteomes" id="UP000095192">
    <property type="component" value="Unassembled WGS sequence"/>
</dbReference>
<dbReference type="VEuPathDB" id="ToxoDB:LOC34622141"/>
<dbReference type="PANTHER" id="PTHR35695">
    <property type="entry name" value="GLYCEROL-3-PHOSPHATE ACYLTRANSFERASE, CHLOROPLASTIC"/>
    <property type="match status" value="1"/>
</dbReference>
<evidence type="ECO:0000313" key="2">
    <source>
        <dbReference type="EMBL" id="OEH75661.1"/>
    </source>
</evidence>
<organism evidence="2 3">
    <name type="scientific">Cyclospora cayetanensis</name>
    <dbReference type="NCBI Taxonomy" id="88456"/>
    <lineage>
        <taxon>Eukaryota</taxon>
        <taxon>Sar</taxon>
        <taxon>Alveolata</taxon>
        <taxon>Apicomplexa</taxon>
        <taxon>Conoidasida</taxon>
        <taxon>Coccidia</taxon>
        <taxon>Eucoccidiorida</taxon>
        <taxon>Eimeriorina</taxon>
        <taxon>Eimeriidae</taxon>
        <taxon>Cyclospora</taxon>
    </lineage>
</organism>
<keyword evidence="2" id="KW-0012">Acyltransferase</keyword>
<name>A0A1D3CWT3_9EIME</name>
<dbReference type="GO" id="GO:0004366">
    <property type="term" value="F:glycerol-3-phosphate O-acyltransferase activity"/>
    <property type="evidence" value="ECO:0007669"/>
    <property type="project" value="InterPro"/>
</dbReference>
<evidence type="ECO:0000259" key="1">
    <source>
        <dbReference type="Pfam" id="PF01553"/>
    </source>
</evidence>
<proteinExistence type="predicted"/>
<dbReference type="AlphaFoldDB" id="A0A1D3CWT3"/>
<dbReference type="SUPFAM" id="SSF69593">
    <property type="entry name" value="Glycerol-3-phosphate (1)-acyltransferase"/>
    <property type="match status" value="1"/>
</dbReference>
<dbReference type="FunCoup" id="A0A1D3CWT3">
    <property type="interactions" value="19"/>
</dbReference>
<dbReference type="Gene3D" id="3.40.1130.10">
    <property type="entry name" value="Glycerol-3-phosphate (1)-acyltransferase"/>
    <property type="match status" value="1"/>
</dbReference>